<dbReference type="RefSeq" id="WP_380555657.1">
    <property type="nucleotide sequence ID" value="NZ_JBHEZY010000009.1"/>
</dbReference>
<organism evidence="1 2">
    <name type="scientific">Streptacidiphilus alkalitolerans</name>
    <dbReference type="NCBI Taxonomy" id="3342712"/>
    <lineage>
        <taxon>Bacteria</taxon>
        <taxon>Bacillati</taxon>
        <taxon>Actinomycetota</taxon>
        <taxon>Actinomycetes</taxon>
        <taxon>Kitasatosporales</taxon>
        <taxon>Streptomycetaceae</taxon>
        <taxon>Streptacidiphilus</taxon>
    </lineage>
</organism>
<dbReference type="EMBL" id="JBHEZY010000009">
    <property type="protein sequence ID" value="MFC1433561.1"/>
    <property type="molecule type" value="Genomic_DNA"/>
</dbReference>
<name>A0ABV6X5L7_9ACTN</name>
<proteinExistence type="predicted"/>
<comment type="caution">
    <text evidence="1">The sequence shown here is derived from an EMBL/GenBank/DDBJ whole genome shotgun (WGS) entry which is preliminary data.</text>
</comment>
<dbReference type="Proteomes" id="UP001592530">
    <property type="component" value="Unassembled WGS sequence"/>
</dbReference>
<accession>A0ABV6X5L7</accession>
<reference evidence="1 2" key="1">
    <citation type="submission" date="2024-09" db="EMBL/GenBank/DDBJ databases">
        <authorList>
            <person name="Lee S.D."/>
        </authorList>
    </citation>
    <scope>NUCLEOTIDE SEQUENCE [LARGE SCALE GENOMIC DNA]</scope>
    <source>
        <strain evidence="1 2">N1-3</strain>
    </source>
</reference>
<gene>
    <name evidence="1" type="ORF">ACEZDB_23210</name>
</gene>
<evidence type="ECO:0000313" key="2">
    <source>
        <dbReference type="Proteomes" id="UP001592530"/>
    </source>
</evidence>
<protein>
    <submittedName>
        <fullName evidence="1">DUF5937 family protein</fullName>
    </submittedName>
</protein>
<sequence length="35" mass="3595">MSLPSTITGVPPEQMLHAASPLAELTAILHVSPNA</sequence>
<evidence type="ECO:0000313" key="1">
    <source>
        <dbReference type="EMBL" id="MFC1433561.1"/>
    </source>
</evidence>